<gene>
    <name evidence="1" type="ORF">S12H4_62246</name>
</gene>
<feature type="non-terminal residue" evidence="1">
    <location>
        <position position="1"/>
    </location>
</feature>
<comment type="caution">
    <text evidence="1">The sequence shown here is derived from an EMBL/GenBank/DDBJ whole genome shotgun (WGS) entry which is preliminary data.</text>
</comment>
<dbReference type="EMBL" id="BARW01041664">
    <property type="protein sequence ID" value="GAJ17305.1"/>
    <property type="molecule type" value="Genomic_DNA"/>
</dbReference>
<accession>X1VYH7</accession>
<organism evidence="1">
    <name type="scientific">marine sediment metagenome</name>
    <dbReference type="NCBI Taxonomy" id="412755"/>
    <lineage>
        <taxon>unclassified sequences</taxon>
        <taxon>metagenomes</taxon>
        <taxon>ecological metagenomes</taxon>
    </lineage>
</organism>
<proteinExistence type="predicted"/>
<dbReference type="AlphaFoldDB" id="X1VYH7"/>
<feature type="non-terminal residue" evidence="1">
    <location>
        <position position="89"/>
    </location>
</feature>
<protein>
    <submittedName>
        <fullName evidence="1">Uncharacterized protein</fullName>
    </submittedName>
</protein>
<evidence type="ECO:0000313" key="1">
    <source>
        <dbReference type="EMBL" id="GAJ17305.1"/>
    </source>
</evidence>
<reference evidence="1" key="1">
    <citation type="journal article" date="2014" name="Front. Microbiol.">
        <title>High frequency of phylogenetically diverse reductive dehalogenase-homologous genes in deep subseafloor sedimentary metagenomes.</title>
        <authorList>
            <person name="Kawai M."/>
            <person name="Futagami T."/>
            <person name="Toyoda A."/>
            <person name="Takaki Y."/>
            <person name="Nishi S."/>
            <person name="Hori S."/>
            <person name="Arai W."/>
            <person name="Tsubouchi T."/>
            <person name="Morono Y."/>
            <person name="Uchiyama I."/>
            <person name="Ito T."/>
            <person name="Fujiyama A."/>
            <person name="Inagaki F."/>
            <person name="Takami H."/>
        </authorList>
    </citation>
    <scope>NUCLEOTIDE SEQUENCE</scope>
    <source>
        <strain evidence="1">Expedition CK06-06</strain>
    </source>
</reference>
<sequence>SDNYISSLWSLNITRIGNKNLYHKIIRLFEDNLTHEFLRCVKNDNPEFYLKDQIEMIPIPYLWEKSQGLLDIITEELNKKENKALSYPW</sequence>
<name>X1VYH7_9ZZZZ</name>